<sequence>PEEWCIYNSNRPVCLNHRPPSASSTVPVTLHCSIFGTFEDLCEEDPKREDNLFTYNFCREMARFYTNEAERQNNANSLLSKYLDCKVEPVMLERNRSTDGTVSTNDLYRKINIEYKKETCSTNSCAHLENCGYYLSFCKSQKNVNTNMPCFLINIAGLTFTVYSAVLSDTAIVDPLTPIYYLFWLKNNEKMMLSLSRAFRALRLSLQELD</sequence>
<dbReference type="AlphaFoldDB" id="A0A9W4TCH6"/>
<protein>
    <submittedName>
        <fullName evidence="1">12894_t:CDS:1</fullName>
    </submittedName>
</protein>
<dbReference type="EMBL" id="CAMKVN010024296">
    <property type="protein sequence ID" value="CAI2200413.1"/>
    <property type="molecule type" value="Genomic_DNA"/>
</dbReference>
<keyword evidence="2" id="KW-1185">Reference proteome</keyword>
<feature type="non-terminal residue" evidence="1">
    <location>
        <position position="1"/>
    </location>
</feature>
<gene>
    <name evidence="1" type="ORF">FWILDA_LOCUS19556</name>
</gene>
<organism evidence="1 2">
    <name type="scientific">Funneliformis geosporum</name>
    <dbReference type="NCBI Taxonomy" id="1117311"/>
    <lineage>
        <taxon>Eukaryota</taxon>
        <taxon>Fungi</taxon>
        <taxon>Fungi incertae sedis</taxon>
        <taxon>Mucoromycota</taxon>
        <taxon>Glomeromycotina</taxon>
        <taxon>Glomeromycetes</taxon>
        <taxon>Glomerales</taxon>
        <taxon>Glomeraceae</taxon>
        <taxon>Funneliformis</taxon>
    </lineage>
</organism>
<evidence type="ECO:0000313" key="2">
    <source>
        <dbReference type="Proteomes" id="UP001153678"/>
    </source>
</evidence>
<name>A0A9W4TCH6_9GLOM</name>
<feature type="non-terminal residue" evidence="1">
    <location>
        <position position="210"/>
    </location>
</feature>
<evidence type="ECO:0000313" key="1">
    <source>
        <dbReference type="EMBL" id="CAI2200413.1"/>
    </source>
</evidence>
<comment type="caution">
    <text evidence="1">The sequence shown here is derived from an EMBL/GenBank/DDBJ whole genome shotgun (WGS) entry which is preliminary data.</text>
</comment>
<accession>A0A9W4TCH6</accession>
<dbReference type="OrthoDB" id="2409149at2759"/>
<proteinExistence type="predicted"/>
<reference evidence="1" key="1">
    <citation type="submission" date="2022-08" db="EMBL/GenBank/DDBJ databases">
        <authorList>
            <person name="Kallberg Y."/>
            <person name="Tangrot J."/>
            <person name="Rosling A."/>
        </authorList>
    </citation>
    <scope>NUCLEOTIDE SEQUENCE</scope>
    <source>
        <strain evidence="1">Wild A</strain>
    </source>
</reference>
<dbReference type="Proteomes" id="UP001153678">
    <property type="component" value="Unassembled WGS sequence"/>
</dbReference>